<dbReference type="InterPro" id="IPR025250">
    <property type="entry name" value="DUF4199"/>
</dbReference>
<dbReference type="Proteomes" id="UP000008718">
    <property type="component" value="Chromosome"/>
</dbReference>
<dbReference type="AlphaFoldDB" id="E4T0Y8"/>
<dbReference type="HOGENOM" id="CLU_1569180_0_0_10"/>
<feature type="transmembrane region" description="Helical" evidence="1">
    <location>
        <begin position="71"/>
        <end position="95"/>
    </location>
</feature>
<evidence type="ECO:0000256" key="1">
    <source>
        <dbReference type="SAM" id="Phobius"/>
    </source>
</evidence>
<keyword evidence="1" id="KW-0812">Transmembrane</keyword>
<dbReference type="RefSeq" id="WP_013443738.1">
    <property type="nucleotide sequence ID" value="NC_014734.1"/>
</dbReference>
<evidence type="ECO:0000313" key="2">
    <source>
        <dbReference type="EMBL" id="ADQ78369.1"/>
    </source>
</evidence>
<gene>
    <name evidence="2" type="ordered locus">Palpr_0207</name>
</gene>
<evidence type="ECO:0008006" key="4">
    <source>
        <dbReference type="Google" id="ProtNLM"/>
    </source>
</evidence>
<reference key="1">
    <citation type="submission" date="2010-11" db="EMBL/GenBank/DDBJ databases">
        <title>The complete genome of Paludibacter propionicigenes DSM 17365.</title>
        <authorList>
            <consortium name="US DOE Joint Genome Institute (JGI-PGF)"/>
            <person name="Lucas S."/>
            <person name="Copeland A."/>
            <person name="Lapidus A."/>
            <person name="Bruce D."/>
            <person name="Goodwin L."/>
            <person name="Pitluck S."/>
            <person name="Kyrpides N."/>
            <person name="Mavromatis K."/>
            <person name="Ivanova N."/>
            <person name="Munk A.C."/>
            <person name="Brettin T."/>
            <person name="Detter J.C."/>
            <person name="Han C."/>
            <person name="Tapia R."/>
            <person name="Land M."/>
            <person name="Hauser L."/>
            <person name="Markowitz V."/>
            <person name="Cheng J.-F."/>
            <person name="Hugenholtz P."/>
            <person name="Woyke T."/>
            <person name="Wu D."/>
            <person name="Gronow S."/>
            <person name="Wellnitz S."/>
            <person name="Brambilla E."/>
            <person name="Klenk H.-P."/>
            <person name="Eisen J.A."/>
        </authorList>
    </citation>
    <scope>NUCLEOTIDE SEQUENCE</scope>
    <source>
        <strain>WB4</strain>
    </source>
</reference>
<keyword evidence="1" id="KW-0472">Membrane</keyword>
<protein>
    <recommendedName>
        <fullName evidence="4">DUF4199 domain-containing protein</fullName>
    </recommendedName>
</protein>
<accession>E4T0Y8</accession>
<sequence>MQPNIAKSALHNFHFIGLLLSAKFILSTQRYEILAMIAIFISVMVIFMLFRTSLHFRETECEGFISYWKAFRYIFLIYLFGSVVMSMVVLIYTSLIDTKYLAYMLDTILKAYESMNLSIDNNTHKAMQIIYTPIPFSILNIFASAFAGAFWALIMAFFVRKKSNDLFDQQ</sequence>
<keyword evidence="1" id="KW-1133">Transmembrane helix</keyword>
<keyword evidence="3" id="KW-1185">Reference proteome</keyword>
<dbReference type="Pfam" id="PF13858">
    <property type="entry name" value="DUF4199"/>
    <property type="match status" value="1"/>
</dbReference>
<name>E4T0Y8_PALPW</name>
<dbReference type="OrthoDB" id="6384283at2"/>
<dbReference type="STRING" id="694427.Palpr_0207"/>
<dbReference type="EMBL" id="CP002345">
    <property type="protein sequence ID" value="ADQ78369.1"/>
    <property type="molecule type" value="Genomic_DNA"/>
</dbReference>
<reference evidence="2 3" key="2">
    <citation type="journal article" date="2011" name="Stand. Genomic Sci.">
        <title>Complete genome sequence of Paludibacter propionicigenes type strain (WB4).</title>
        <authorList>
            <person name="Gronow S."/>
            <person name="Munk C."/>
            <person name="Lapidus A."/>
            <person name="Nolan M."/>
            <person name="Lucas S."/>
            <person name="Hammon N."/>
            <person name="Deshpande S."/>
            <person name="Cheng J.F."/>
            <person name="Tapia R."/>
            <person name="Han C."/>
            <person name="Goodwin L."/>
            <person name="Pitluck S."/>
            <person name="Liolios K."/>
            <person name="Ivanova N."/>
            <person name="Mavromatis K."/>
            <person name="Mikhailova N."/>
            <person name="Pati A."/>
            <person name="Chen A."/>
            <person name="Palaniappan K."/>
            <person name="Land M."/>
            <person name="Hauser L."/>
            <person name="Chang Y.J."/>
            <person name="Jeffries C.D."/>
            <person name="Brambilla E."/>
            <person name="Rohde M."/>
            <person name="Goker M."/>
            <person name="Detter J.C."/>
            <person name="Woyke T."/>
            <person name="Bristow J."/>
            <person name="Eisen J.A."/>
            <person name="Markowitz V."/>
            <person name="Hugenholtz P."/>
            <person name="Kyrpides N.C."/>
            <person name="Klenk H.P."/>
        </authorList>
    </citation>
    <scope>NUCLEOTIDE SEQUENCE [LARGE SCALE GENOMIC DNA]</scope>
    <source>
        <strain evidence="3">DSM 17365 / JCM 13257 / WB4</strain>
    </source>
</reference>
<feature type="transmembrane region" description="Helical" evidence="1">
    <location>
        <begin position="33"/>
        <end position="50"/>
    </location>
</feature>
<dbReference type="KEGG" id="ppn:Palpr_0207"/>
<evidence type="ECO:0000313" key="3">
    <source>
        <dbReference type="Proteomes" id="UP000008718"/>
    </source>
</evidence>
<feature type="transmembrane region" description="Helical" evidence="1">
    <location>
        <begin position="134"/>
        <end position="159"/>
    </location>
</feature>
<proteinExistence type="predicted"/>
<organism evidence="2 3">
    <name type="scientific">Paludibacter propionicigenes (strain DSM 17365 / JCM 13257 / WB4)</name>
    <dbReference type="NCBI Taxonomy" id="694427"/>
    <lineage>
        <taxon>Bacteria</taxon>
        <taxon>Pseudomonadati</taxon>
        <taxon>Bacteroidota</taxon>
        <taxon>Bacteroidia</taxon>
        <taxon>Bacteroidales</taxon>
        <taxon>Paludibacteraceae</taxon>
        <taxon>Paludibacter</taxon>
    </lineage>
</organism>